<dbReference type="EC" id="2.4.1.250" evidence="9"/>
<dbReference type="GO" id="GO:0102710">
    <property type="term" value="F:D-inositol-3-phosphate glycosyltransferase activity"/>
    <property type="evidence" value="ECO:0007669"/>
    <property type="project" value="UniProtKB-EC"/>
</dbReference>
<dbReference type="InterPro" id="IPR050194">
    <property type="entry name" value="Glycosyltransferase_grp1"/>
</dbReference>
<dbReference type="InterPro" id="IPR007554">
    <property type="entry name" value="Glycerophosphate_synth"/>
</dbReference>
<evidence type="ECO:0000256" key="3">
    <source>
        <dbReference type="ARBA" id="ARBA00022475"/>
    </source>
</evidence>
<keyword evidence="4 9" id="KW-0808">Transferase</keyword>
<evidence type="ECO:0000259" key="8">
    <source>
        <dbReference type="Pfam" id="PF13579"/>
    </source>
</evidence>
<evidence type="ECO:0000256" key="6">
    <source>
        <dbReference type="ARBA" id="ARBA00023136"/>
    </source>
</evidence>
<sequence>MKAFTFARANGAKLLRLPAYVVMGLIAVVFPRDRWLWVFGRQTGVGDGSLRLLRTAQQRYPHMRAVWIAQNADQYAEAMQLGLEVVRKTSWRARWLTLRAGVGVVTHGYGDLCRACVPGTYLVQLWHGAPLKRIHLDAPNALEVGGHSMLSRFMASIVGMMFRASARSIRCLPSPSLIVSERFRTAWGWHDLDRIRLTGDPRCDVLLDSDPLSRRAQARALLGKCLGDTNLPSQLVLLAPTWRDGNADPDLPDAHEMLRLNAVLEAVDAWLVVRSHPCGIPSATGEARCERIRFLPSSMLHDINQALNAFDVLVTDYSAIAIDYSLLARPIVFLAPDLESYERSRGLYESYATFTGGEWSTNWTGATDRIDAIFNDAVAKQAASKNVLRLRDRYHHYKDAGAANRVLDQIARDLGLPEPTKPRQPEAPIKVMHVAGCLGGVETYLRLLASYHDATRFHFAFVLPQPCALSEQVTADRIPVTIVPMQRALSPTHDLRAALALRRAVKAAAPDIVHLHSSKAGLLGRIACIGLKTRMVYTPHAYFYLGKRGLVRQVFLMAEKLLDRFARSATLGTSPSEHVRAITDVGCPPQRVSHVLNAVEVDVLQLHRIDAVQVRKDVLMVARVSDQKNLPMFLQVVRQLHGTTDAVFHLIGVGHYPDDMRRLEAMMVEAGVTPDMLRIADWMSREDLLRLMAKAAVVVLTSAYESFGYVLAEANCLGVPVVGTDVDGIRDVIEHGRNGYLVPLDDAGLMAGHVAHLLSHRDTWQRMSDAAIDVARERFDMREAMARMQTFYGRWAYGRR</sequence>
<dbReference type="Pfam" id="PF13579">
    <property type="entry name" value="Glyco_trans_4_4"/>
    <property type="match status" value="1"/>
</dbReference>
<dbReference type="RefSeq" id="WP_316680712.1">
    <property type="nucleotide sequence ID" value="NZ_CATZLL010000004.1"/>
</dbReference>
<evidence type="ECO:0000256" key="4">
    <source>
        <dbReference type="ARBA" id="ARBA00022679"/>
    </source>
</evidence>
<dbReference type="Gene3D" id="3.40.50.12580">
    <property type="match status" value="1"/>
</dbReference>
<comment type="subcellular location">
    <subcellularLocation>
        <location evidence="1">Cell membrane</location>
        <topology evidence="1">Peripheral membrane protein</topology>
    </subcellularLocation>
</comment>
<keyword evidence="5" id="KW-0777">Teichoic acid biosynthesis</keyword>
<dbReference type="Pfam" id="PF04464">
    <property type="entry name" value="Glyphos_transf"/>
    <property type="match status" value="1"/>
</dbReference>
<dbReference type="InterPro" id="IPR028098">
    <property type="entry name" value="Glyco_trans_4-like_N"/>
</dbReference>
<keyword evidence="3" id="KW-1003">Cell membrane</keyword>
<reference evidence="9 10" key="1">
    <citation type="submission" date="2023-07" db="EMBL/GenBank/DDBJ databases">
        <authorList>
            <person name="Peeters C."/>
        </authorList>
    </citation>
    <scope>NUCLEOTIDE SEQUENCE [LARGE SCALE GENOMIC DNA]</scope>
    <source>
        <strain evidence="9 10">LMG 18101</strain>
    </source>
</reference>
<dbReference type="InterPro" id="IPR001296">
    <property type="entry name" value="Glyco_trans_1"/>
</dbReference>
<evidence type="ECO:0000313" key="9">
    <source>
        <dbReference type="EMBL" id="CAJ0812370.1"/>
    </source>
</evidence>
<dbReference type="EMBL" id="CATZLL010000004">
    <property type="protein sequence ID" value="CAJ0812370.1"/>
    <property type="molecule type" value="Genomic_DNA"/>
</dbReference>
<dbReference type="Gene3D" id="3.40.50.11820">
    <property type="match status" value="1"/>
</dbReference>
<evidence type="ECO:0000256" key="2">
    <source>
        <dbReference type="ARBA" id="ARBA00010488"/>
    </source>
</evidence>
<comment type="caution">
    <text evidence="9">The sequence shown here is derived from an EMBL/GenBank/DDBJ whole genome shotgun (WGS) entry which is preliminary data.</text>
</comment>
<dbReference type="Gene3D" id="3.40.50.2000">
    <property type="entry name" value="Glycogen Phosphorylase B"/>
    <property type="match status" value="2"/>
</dbReference>
<keyword evidence="10" id="KW-1185">Reference proteome</keyword>
<dbReference type="PANTHER" id="PTHR45947:SF3">
    <property type="entry name" value="SULFOQUINOVOSYL TRANSFERASE SQD2"/>
    <property type="match status" value="1"/>
</dbReference>
<dbReference type="Proteomes" id="UP001189757">
    <property type="component" value="Unassembled WGS sequence"/>
</dbReference>
<dbReference type="InterPro" id="IPR043148">
    <property type="entry name" value="TagF_C"/>
</dbReference>
<dbReference type="SUPFAM" id="SSF53756">
    <property type="entry name" value="UDP-Glycosyltransferase/glycogen phosphorylase"/>
    <property type="match status" value="2"/>
</dbReference>
<feature type="domain" description="Glycosyltransferase subfamily 4-like N-terminal" evidence="8">
    <location>
        <begin position="439"/>
        <end position="595"/>
    </location>
</feature>
<keyword evidence="6" id="KW-0472">Membrane</keyword>
<name>A0ABM9K2B0_9RALS</name>
<accession>A0ABM9K2B0</accession>
<evidence type="ECO:0000256" key="1">
    <source>
        <dbReference type="ARBA" id="ARBA00004202"/>
    </source>
</evidence>
<organism evidence="9 10">
    <name type="scientific">Ralstonia flaminis</name>
    <dbReference type="NCBI Taxonomy" id="3058597"/>
    <lineage>
        <taxon>Bacteria</taxon>
        <taxon>Pseudomonadati</taxon>
        <taxon>Pseudomonadota</taxon>
        <taxon>Betaproteobacteria</taxon>
        <taxon>Burkholderiales</taxon>
        <taxon>Burkholderiaceae</taxon>
        <taxon>Ralstonia</taxon>
    </lineage>
</organism>
<protein>
    <submittedName>
        <fullName evidence="9">D-inositol-3-phosphate glycosyltransferase</fullName>
        <ecNumber evidence="9">2.4.1.250</ecNumber>
    </submittedName>
</protein>
<evidence type="ECO:0000313" key="10">
    <source>
        <dbReference type="Proteomes" id="UP001189757"/>
    </source>
</evidence>
<gene>
    <name evidence="9" type="primary">mshA_7</name>
    <name evidence="9" type="ORF">LMG18101_01544</name>
</gene>
<evidence type="ECO:0000256" key="5">
    <source>
        <dbReference type="ARBA" id="ARBA00022944"/>
    </source>
</evidence>
<proteinExistence type="inferred from homology"/>
<keyword evidence="9" id="KW-0328">Glycosyltransferase</keyword>
<dbReference type="PANTHER" id="PTHR45947">
    <property type="entry name" value="SULFOQUINOVOSYL TRANSFERASE SQD2"/>
    <property type="match status" value="1"/>
</dbReference>
<feature type="domain" description="Glycosyl transferase family 1" evidence="7">
    <location>
        <begin position="615"/>
        <end position="772"/>
    </location>
</feature>
<evidence type="ECO:0000259" key="7">
    <source>
        <dbReference type="Pfam" id="PF00534"/>
    </source>
</evidence>
<dbReference type="Pfam" id="PF00534">
    <property type="entry name" value="Glycos_transf_1"/>
    <property type="match status" value="1"/>
</dbReference>
<dbReference type="InterPro" id="IPR043149">
    <property type="entry name" value="TagF_N"/>
</dbReference>
<comment type="similarity">
    <text evidence="2">Belongs to the CDP-glycerol glycerophosphotransferase family.</text>
</comment>